<evidence type="ECO:0000313" key="3">
    <source>
        <dbReference type="Proteomes" id="UP000280696"/>
    </source>
</evidence>
<proteinExistence type="predicted"/>
<keyword evidence="3" id="KW-1185">Reference proteome</keyword>
<reference evidence="2 3" key="1">
    <citation type="submission" date="2018-09" db="EMBL/GenBank/DDBJ databases">
        <title>Murine metabolic-syndrome-specific gut microbial biobank.</title>
        <authorList>
            <person name="Liu C."/>
        </authorList>
    </citation>
    <scope>NUCLEOTIDE SEQUENCE [LARGE SCALE GENOMIC DNA]</scope>
    <source>
        <strain evidence="2 3">0.1xD8-82</strain>
    </source>
</reference>
<gene>
    <name evidence="2" type="ORF">D7V94_14410</name>
</gene>
<name>A0A3A9AVA3_9FIRM</name>
<dbReference type="Proteomes" id="UP000280696">
    <property type="component" value="Unassembled WGS sequence"/>
</dbReference>
<comment type="caution">
    <text evidence="2">The sequence shown here is derived from an EMBL/GenBank/DDBJ whole genome shotgun (WGS) entry which is preliminary data.</text>
</comment>
<accession>A0A3A9AVA3</accession>
<dbReference type="OrthoDB" id="9801453at2"/>
<dbReference type="AlphaFoldDB" id="A0A3A9AVA3"/>
<dbReference type="Pfam" id="PF12645">
    <property type="entry name" value="HTH_16"/>
    <property type="match status" value="1"/>
</dbReference>
<protein>
    <submittedName>
        <fullName evidence="2">Helix-turn-helix domain-containing protein</fullName>
    </submittedName>
</protein>
<evidence type="ECO:0000313" key="2">
    <source>
        <dbReference type="EMBL" id="RKI90305.1"/>
    </source>
</evidence>
<dbReference type="EMBL" id="RAYQ01000015">
    <property type="protein sequence ID" value="RKI90305.1"/>
    <property type="molecule type" value="Genomic_DNA"/>
</dbReference>
<sequence length="74" mass="8716">MKNPNLIPYETIVRATNGEPEAVEEVLQHYSKRIRFAALENGHINKDTEDNIKRRLIAALFQFRFDEQPYPKTE</sequence>
<organism evidence="2 3">
    <name type="scientific">Parablautia intestinalis</name>
    <dbReference type="NCBI Taxonomy" id="2320100"/>
    <lineage>
        <taxon>Bacteria</taxon>
        <taxon>Bacillati</taxon>
        <taxon>Bacillota</taxon>
        <taxon>Clostridia</taxon>
        <taxon>Lachnospirales</taxon>
        <taxon>Lachnospiraceae</taxon>
        <taxon>Parablautia</taxon>
    </lineage>
</organism>
<dbReference type="RefSeq" id="WP_120470968.1">
    <property type="nucleotide sequence ID" value="NZ_RAYQ01000015.1"/>
</dbReference>
<dbReference type="InterPro" id="IPR024760">
    <property type="entry name" value="HTH_dom_conjug_TS-like"/>
</dbReference>
<feature type="domain" description="Helix-turn-helix conjugative transposon-like" evidence="1">
    <location>
        <begin position="9"/>
        <end position="64"/>
    </location>
</feature>
<evidence type="ECO:0000259" key="1">
    <source>
        <dbReference type="Pfam" id="PF12645"/>
    </source>
</evidence>